<name>A0A6M0CCP8_9FLAO</name>
<reference evidence="1 2" key="1">
    <citation type="submission" date="2020-01" db="EMBL/GenBank/DDBJ databases">
        <title>Spongiivirga citrea KCTC 32990T.</title>
        <authorList>
            <person name="Wang G."/>
        </authorList>
    </citation>
    <scope>NUCLEOTIDE SEQUENCE [LARGE SCALE GENOMIC DNA]</scope>
    <source>
        <strain evidence="1 2">KCTC 32990</strain>
    </source>
</reference>
<evidence type="ECO:0000313" key="1">
    <source>
        <dbReference type="EMBL" id="NER15608.1"/>
    </source>
</evidence>
<dbReference type="EMBL" id="JAABOQ010000001">
    <property type="protein sequence ID" value="NER15608.1"/>
    <property type="molecule type" value="Genomic_DNA"/>
</dbReference>
<evidence type="ECO:0000313" key="2">
    <source>
        <dbReference type="Proteomes" id="UP000474296"/>
    </source>
</evidence>
<protein>
    <submittedName>
        <fullName evidence="1">Uncharacterized protein</fullName>
    </submittedName>
</protein>
<dbReference type="RefSeq" id="WP_164028886.1">
    <property type="nucleotide sequence ID" value="NZ_JAABOQ010000001.1"/>
</dbReference>
<sequence>MKTIDRIMLFIKHMKLSARKFDISIGASNGYTLRMHKNNASVGSDVIEKILKVYPRINLVWLMTGKGEMFLPAEEFATSEVAPSIIEQIVNERIDARMIEERKQLKKEIIAEIDHEIKANS</sequence>
<proteinExistence type="predicted"/>
<organism evidence="1 2">
    <name type="scientific">Spongiivirga citrea</name>
    <dbReference type="NCBI Taxonomy" id="1481457"/>
    <lineage>
        <taxon>Bacteria</taxon>
        <taxon>Pseudomonadati</taxon>
        <taxon>Bacteroidota</taxon>
        <taxon>Flavobacteriia</taxon>
        <taxon>Flavobacteriales</taxon>
        <taxon>Flavobacteriaceae</taxon>
        <taxon>Spongiivirga</taxon>
    </lineage>
</organism>
<dbReference type="AlphaFoldDB" id="A0A6M0CCP8"/>
<gene>
    <name evidence="1" type="ORF">GWK10_00200</name>
</gene>
<comment type="caution">
    <text evidence="1">The sequence shown here is derived from an EMBL/GenBank/DDBJ whole genome shotgun (WGS) entry which is preliminary data.</text>
</comment>
<dbReference type="Proteomes" id="UP000474296">
    <property type="component" value="Unassembled WGS sequence"/>
</dbReference>
<keyword evidence="2" id="KW-1185">Reference proteome</keyword>
<accession>A0A6M0CCP8</accession>